<evidence type="ECO:0000259" key="5">
    <source>
        <dbReference type="PROSITE" id="PS50113"/>
    </source>
</evidence>
<dbReference type="KEGG" id="sfu:Sfum_1516"/>
<feature type="coiled-coil region" evidence="3">
    <location>
        <begin position="1"/>
        <end position="45"/>
    </location>
</feature>
<dbReference type="GO" id="GO:1902201">
    <property type="term" value="P:negative regulation of bacterial-type flagellum-dependent cell motility"/>
    <property type="evidence" value="ECO:0007669"/>
    <property type="project" value="TreeGrafter"/>
</dbReference>
<feature type="domain" description="GGDEF" evidence="6">
    <location>
        <begin position="213"/>
        <end position="350"/>
    </location>
</feature>
<feature type="domain" description="PAC" evidence="5">
    <location>
        <begin position="122"/>
        <end position="174"/>
    </location>
</feature>
<dbReference type="CDD" id="cd01949">
    <property type="entry name" value="GGDEF"/>
    <property type="match status" value="1"/>
</dbReference>
<dbReference type="Pfam" id="PF08447">
    <property type="entry name" value="PAS_3"/>
    <property type="match status" value="1"/>
</dbReference>
<dbReference type="GO" id="GO:0052621">
    <property type="term" value="F:diguanylate cyclase activity"/>
    <property type="evidence" value="ECO:0007669"/>
    <property type="project" value="UniProtKB-EC"/>
</dbReference>
<keyword evidence="3" id="KW-0175">Coiled coil</keyword>
<dbReference type="PANTHER" id="PTHR45138:SF9">
    <property type="entry name" value="DIGUANYLATE CYCLASE DGCM-RELATED"/>
    <property type="match status" value="1"/>
</dbReference>
<dbReference type="EC" id="2.7.7.65" evidence="1"/>
<dbReference type="InterPro" id="IPR000160">
    <property type="entry name" value="GGDEF_dom"/>
</dbReference>
<dbReference type="SMART" id="SM00267">
    <property type="entry name" value="GGDEF"/>
    <property type="match status" value="1"/>
</dbReference>
<evidence type="ECO:0000259" key="6">
    <source>
        <dbReference type="PROSITE" id="PS50887"/>
    </source>
</evidence>
<dbReference type="Gene3D" id="3.30.70.270">
    <property type="match status" value="1"/>
</dbReference>
<dbReference type="AlphaFoldDB" id="A0LIF2"/>
<dbReference type="PANTHER" id="PTHR45138">
    <property type="entry name" value="REGULATORY COMPONENTS OF SENSORY TRANSDUCTION SYSTEM"/>
    <property type="match status" value="1"/>
</dbReference>
<dbReference type="InterPro" id="IPR043128">
    <property type="entry name" value="Rev_trsase/Diguanyl_cyclase"/>
</dbReference>
<accession>A0LIF2</accession>
<sequence>MSDEKKSRRELVEELALLRRRVIELENLQENHRRVEEALRESEERFRFMAETTGDVLYQLRYDSMKYDYMSPSIVKLTGHSPEEIDAVGFRKLIVSIEDHGEKNLSMEAIAKNRQDGKTGEYHADYRVQTKSGEEKWLGDHSFPLRDSSGQVIGSVGILTDITRRKKMEAKLRELNRKLERLATLDGLTRVANRRSLDRFLDLEWRRTRRERAPMALILSDIDHFKLYNDTYGHLAGDDCLRAVATAIKECAKRPMDLVARYGGEEFAVVLPNTNADGAVHIAETICREVENLRVRHPESSTGEFLTLSCGVAAMVPREESTPEALVAAADEALYEAKKQGRNRVVLKDRGR</sequence>
<protein>
    <recommendedName>
        <fullName evidence="1">diguanylate cyclase</fullName>
        <ecNumber evidence="1">2.7.7.65</ecNumber>
    </recommendedName>
</protein>
<dbReference type="SMART" id="SM00086">
    <property type="entry name" value="PAC"/>
    <property type="match status" value="1"/>
</dbReference>
<dbReference type="PROSITE" id="PS50113">
    <property type="entry name" value="PAC"/>
    <property type="match status" value="1"/>
</dbReference>
<dbReference type="InterPro" id="IPR029787">
    <property type="entry name" value="Nucleotide_cyclase"/>
</dbReference>
<proteinExistence type="predicted"/>
<dbReference type="FunCoup" id="A0LIF2">
    <property type="interactions" value="113"/>
</dbReference>
<dbReference type="SUPFAM" id="SSF55073">
    <property type="entry name" value="Nucleotide cyclase"/>
    <property type="match status" value="1"/>
</dbReference>
<dbReference type="STRING" id="335543.Sfum_1516"/>
<dbReference type="NCBIfam" id="TIGR00254">
    <property type="entry name" value="GGDEF"/>
    <property type="match status" value="1"/>
</dbReference>
<dbReference type="eggNOG" id="COG3706">
    <property type="taxonomic scope" value="Bacteria"/>
</dbReference>
<dbReference type="Gene3D" id="3.30.450.20">
    <property type="entry name" value="PAS domain"/>
    <property type="match status" value="1"/>
</dbReference>
<dbReference type="GO" id="GO:0005886">
    <property type="term" value="C:plasma membrane"/>
    <property type="evidence" value="ECO:0007669"/>
    <property type="project" value="TreeGrafter"/>
</dbReference>
<evidence type="ECO:0000256" key="2">
    <source>
        <dbReference type="ARBA" id="ARBA00034247"/>
    </source>
</evidence>
<dbReference type="EMBL" id="CP000478">
    <property type="protein sequence ID" value="ABK17204.1"/>
    <property type="molecule type" value="Genomic_DNA"/>
</dbReference>
<dbReference type="NCBIfam" id="TIGR00229">
    <property type="entry name" value="sensory_box"/>
    <property type="match status" value="1"/>
</dbReference>
<evidence type="ECO:0000256" key="1">
    <source>
        <dbReference type="ARBA" id="ARBA00012528"/>
    </source>
</evidence>
<gene>
    <name evidence="7" type="ordered locus">Sfum_1516</name>
</gene>
<dbReference type="FunFam" id="3.30.70.270:FF:000001">
    <property type="entry name" value="Diguanylate cyclase domain protein"/>
    <property type="match status" value="1"/>
</dbReference>
<dbReference type="HOGENOM" id="CLU_000445_11_4_7"/>
<evidence type="ECO:0000256" key="3">
    <source>
        <dbReference type="SAM" id="Coils"/>
    </source>
</evidence>
<dbReference type="InterPro" id="IPR035965">
    <property type="entry name" value="PAS-like_dom_sf"/>
</dbReference>
<dbReference type="CDD" id="cd00130">
    <property type="entry name" value="PAS"/>
    <property type="match status" value="1"/>
</dbReference>
<organism evidence="7 8">
    <name type="scientific">Syntrophobacter fumaroxidans (strain DSM 10017 / MPOB)</name>
    <dbReference type="NCBI Taxonomy" id="335543"/>
    <lineage>
        <taxon>Bacteria</taxon>
        <taxon>Pseudomonadati</taxon>
        <taxon>Thermodesulfobacteriota</taxon>
        <taxon>Syntrophobacteria</taxon>
        <taxon>Syntrophobacterales</taxon>
        <taxon>Syntrophobacteraceae</taxon>
        <taxon>Syntrophobacter</taxon>
    </lineage>
</organism>
<dbReference type="PROSITE" id="PS50112">
    <property type="entry name" value="PAS"/>
    <property type="match status" value="1"/>
</dbReference>
<dbReference type="InParanoid" id="A0LIF2"/>
<reference evidence="7 8" key="1">
    <citation type="submission" date="2006-10" db="EMBL/GenBank/DDBJ databases">
        <title>Complete sequence of Syntrophobacter fumaroxidans MPOB.</title>
        <authorList>
            <consortium name="US DOE Joint Genome Institute"/>
            <person name="Copeland A."/>
            <person name="Lucas S."/>
            <person name="Lapidus A."/>
            <person name="Barry K."/>
            <person name="Detter J.C."/>
            <person name="Glavina del Rio T."/>
            <person name="Hammon N."/>
            <person name="Israni S."/>
            <person name="Pitluck S."/>
            <person name="Goltsman E.G."/>
            <person name="Martinez M."/>
            <person name="Schmutz J."/>
            <person name="Larimer F."/>
            <person name="Land M."/>
            <person name="Hauser L."/>
            <person name="Kyrpides N."/>
            <person name="Kim E."/>
            <person name="Boone D.R."/>
            <person name="Brockman F."/>
            <person name="Culley D."/>
            <person name="Ferry J."/>
            <person name="Gunsalus R."/>
            <person name="McInerney M.J."/>
            <person name="Morrison M."/>
            <person name="Plugge C."/>
            <person name="Rohlin L."/>
            <person name="Scholten J."/>
            <person name="Sieber J."/>
            <person name="Stams A.J.M."/>
            <person name="Worm P."/>
            <person name="Henstra A.M."/>
            <person name="Richardson P."/>
        </authorList>
    </citation>
    <scope>NUCLEOTIDE SEQUENCE [LARGE SCALE GENOMIC DNA]</scope>
    <source>
        <strain evidence="8">DSM 10017 / MPOB</strain>
    </source>
</reference>
<keyword evidence="8" id="KW-1185">Reference proteome</keyword>
<name>A0LIF2_SYNFM</name>
<dbReference type="Pfam" id="PF00990">
    <property type="entry name" value="GGDEF"/>
    <property type="match status" value="1"/>
</dbReference>
<dbReference type="GO" id="GO:0043709">
    <property type="term" value="P:cell adhesion involved in single-species biofilm formation"/>
    <property type="evidence" value="ECO:0007669"/>
    <property type="project" value="TreeGrafter"/>
</dbReference>
<dbReference type="PROSITE" id="PS50887">
    <property type="entry name" value="GGDEF"/>
    <property type="match status" value="1"/>
</dbReference>
<comment type="catalytic activity">
    <reaction evidence="2">
        <text>2 GTP = 3',3'-c-di-GMP + 2 diphosphate</text>
        <dbReference type="Rhea" id="RHEA:24898"/>
        <dbReference type="ChEBI" id="CHEBI:33019"/>
        <dbReference type="ChEBI" id="CHEBI:37565"/>
        <dbReference type="ChEBI" id="CHEBI:58805"/>
        <dbReference type="EC" id="2.7.7.65"/>
    </reaction>
</comment>
<feature type="domain" description="PAS" evidence="4">
    <location>
        <begin position="42"/>
        <end position="85"/>
    </location>
</feature>
<dbReference type="Proteomes" id="UP000001784">
    <property type="component" value="Chromosome"/>
</dbReference>
<evidence type="ECO:0000313" key="8">
    <source>
        <dbReference type="Proteomes" id="UP000001784"/>
    </source>
</evidence>
<dbReference type="SUPFAM" id="SSF55785">
    <property type="entry name" value="PYP-like sensor domain (PAS domain)"/>
    <property type="match status" value="1"/>
</dbReference>
<dbReference type="InterPro" id="IPR050469">
    <property type="entry name" value="Diguanylate_Cyclase"/>
</dbReference>
<evidence type="ECO:0000259" key="4">
    <source>
        <dbReference type="PROSITE" id="PS50112"/>
    </source>
</evidence>
<dbReference type="InterPro" id="IPR013655">
    <property type="entry name" value="PAS_fold_3"/>
</dbReference>
<dbReference type="InterPro" id="IPR000014">
    <property type="entry name" value="PAS"/>
</dbReference>
<dbReference type="eggNOG" id="COG2202">
    <property type="taxonomic scope" value="Bacteria"/>
</dbReference>
<evidence type="ECO:0000313" key="7">
    <source>
        <dbReference type="EMBL" id="ABK17204.1"/>
    </source>
</evidence>
<dbReference type="RefSeq" id="WP_011698375.1">
    <property type="nucleotide sequence ID" value="NC_008554.1"/>
</dbReference>
<dbReference type="InterPro" id="IPR001610">
    <property type="entry name" value="PAC"/>
</dbReference>
<dbReference type="InterPro" id="IPR000700">
    <property type="entry name" value="PAS-assoc_C"/>
</dbReference>